<comment type="subcellular location">
    <subcellularLocation>
        <location evidence="1">Endosome membrane</location>
    </subcellularLocation>
</comment>
<dbReference type="PANTHER" id="PTHR22761:SF5">
    <property type="entry name" value="CHARGED MULTIVESICULAR BODY PROTEIN 6"/>
    <property type="match status" value="1"/>
</dbReference>
<keyword evidence="5" id="KW-0653">Protein transport</keyword>
<feature type="coiled-coil region" evidence="7">
    <location>
        <begin position="39"/>
        <end position="66"/>
    </location>
</feature>
<sequence>MGSFLTKHRPHSSSTASAYAAGDTRTGPSGVVRGQITSKDKAVLDLKNARDRLRRYQTRLDIEAKQLHDSAKKLLQCGKRDRAKLALKLKKYKEQQMQQADGHLMQVLGMLDTVEWETRQLQVFEGLKAGNSILNAIHKEMTVEALEELMLETEEAQAMATEISRIIGGNLTLEDEDAVLSELAEIEKMAADTLALAIPEAPLATVLEAAPPSPSSAEQSTTHISRAPAIHKKESVAMLG</sequence>
<evidence type="ECO:0000256" key="6">
    <source>
        <dbReference type="ARBA" id="ARBA00023136"/>
    </source>
</evidence>
<name>A0AAV0UI13_HYABA</name>
<dbReference type="GO" id="GO:0015031">
    <property type="term" value="P:protein transport"/>
    <property type="evidence" value="ECO:0007669"/>
    <property type="project" value="UniProtKB-KW"/>
</dbReference>
<keyword evidence="4" id="KW-0967">Endosome</keyword>
<organism evidence="9 10">
    <name type="scientific">Hyaloperonospora brassicae</name>
    <name type="common">Brassica downy mildew</name>
    <name type="synonym">Peronospora brassicae</name>
    <dbReference type="NCBI Taxonomy" id="162125"/>
    <lineage>
        <taxon>Eukaryota</taxon>
        <taxon>Sar</taxon>
        <taxon>Stramenopiles</taxon>
        <taxon>Oomycota</taxon>
        <taxon>Peronosporomycetes</taxon>
        <taxon>Peronosporales</taxon>
        <taxon>Peronosporaceae</taxon>
        <taxon>Hyaloperonospora</taxon>
    </lineage>
</organism>
<keyword evidence="7" id="KW-0175">Coiled coil</keyword>
<feature type="compositionally biased region" description="Basic residues" evidence="8">
    <location>
        <begin position="1"/>
        <end position="11"/>
    </location>
</feature>
<evidence type="ECO:0000313" key="10">
    <source>
        <dbReference type="Proteomes" id="UP001162031"/>
    </source>
</evidence>
<dbReference type="PANTHER" id="PTHR22761">
    <property type="entry name" value="CHARGED MULTIVESICULAR BODY PROTEIN"/>
    <property type="match status" value="1"/>
</dbReference>
<dbReference type="GO" id="GO:0006900">
    <property type="term" value="P:vesicle budding from membrane"/>
    <property type="evidence" value="ECO:0007669"/>
    <property type="project" value="TreeGrafter"/>
</dbReference>
<feature type="region of interest" description="Disordered" evidence="8">
    <location>
        <begin position="1"/>
        <end position="34"/>
    </location>
</feature>
<accession>A0AAV0UI13</accession>
<proteinExistence type="inferred from homology"/>
<evidence type="ECO:0000256" key="2">
    <source>
        <dbReference type="ARBA" id="ARBA00006190"/>
    </source>
</evidence>
<dbReference type="GO" id="GO:0032511">
    <property type="term" value="P:late endosome to vacuole transport via multivesicular body sorting pathway"/>
    <property type="evidence" value="ECO:0007669"/>
    <property type="project" value="TreeGrafter"/>
</dbReference>
<gene>
    <name evidence="9" type="ORF">HBR001_LOCUS6664</name>
</gene>
<dbReference type="Proteomes" id="UP001162031">
    <property type="component" value="Unassembled WGS sequence"/>
</dbReference>
<keyword evidence="10" id="KW-1185">Reference proteome</keyword>
<dbReference type="EMBL" id="CANTFL010001296">
    <property type="protein sequence ID" value="CAI5735973.1"/>
    <property type="molecule type" value="Genomic_DNA"/>
</dbReference>
<dbReference type="GO" id="GO:0005771">
    <property type="term" value="C:multivesicular body"/>
    <property type="evidence" value="ECO:0007669"/>
    <property type="project" value="TreeGrafter"/>
</dbReference>
<dbReference type="GO" id="GO:0000815">
    <property type="term" value="C:ESCRT III complex"/>
    <property type="evidence" value="ECO:0007669"/>
    <property type="project" value="TreeGrafter"/>
</dbReference>
<evidence type="ECO:0000256" key="1">
    <source>
        <dbReference type="ARBA" id="ARBA00004608"/>
    </source>
</evidence>
<dbReference type="InterPro" id="IPR005024">
    <property type="entry name" value="Snf7_fam"/>
</dbReference>
<reference evidence="9" key="1">
    <citation type="submission" date="2022-12" db="EMBL/GenBank/DDBJ databases">
        <authorList>
            <person name="Webb A."/>
        </authorList>
    </citation>
    <scope>NUCLEOTIDE SEQUENCE</scope>
    <source>
        <strain evidence="9">Hp1</strain>
    </source>
</reference>
<protein>
    <recommendedName>
        <fullName evidence="11">Charged multivesicular body protein 6</fullName>
    </recommendedName>
</protein>
<dbReference type="AlphaFoldDB" id="A0AAV0UI13"/>
<evidence type="ECO:0008006" key="11">
    <source>
        <dbReference type="Google" id="ProtNLM"/>
    </source>
</evidence>
<evidence type="ECO:0000256" key="7">
    <source>
        <dbReference type="SAM" id="Coils"/>
    </source>
</evidence>
<comment type="caution">
    <text evidence="9">The sequence shown here is derived from an EMBL/GenBank/DDBJ whole genome shotgun (WGS) entry which is preliminary data.</text>
</comment>
<keyword evidence="3" id="KW-0813">Transport</keyword>
<dbReference type="Pfam" id="PF03357">
    <property type="entry name" value="Snf7"/>
    <property type="match status" value="1"/>
</dbReference>
<evidence type="ECO:0000256" key="8">
    <source>
        <dbReference type="SAM" id="MobiDB-lite"/>
    </source>
</evidence>
<evidence type="ECO:0000256" key="5">
    <source>
        <dbReference type="ARBA" id="ARBA00022927"/>
    </source>
</evidence>
<keyword evidence="6" id="KW-0472">Membrane</keyword>
<feature type="region of interest" description="Disordered" evidence="8">
    <location>
        <begin position="210"/>
        <end position="229"/>
    </location>
</feature>
<evidence type="ECO:0000313" key="9">
    <source>
        <dbReference type="EMBL" id="CAI5735973.1"/>
    </source>
</evidence>
<dbReference type="Gene3D" id="1.10.287.1060">
    <property type="entry name" value="ESAT-6-like"/>
    <property type="match status" value="1"/>
</dbReference>
<evidence type="ECO:0000256" key="4">
    <source>
        <dbReference type="ARBA" id="ARBA00022753"/>
    </source>
</evidence>
<comment type="similarity">
    <text evidence="2">Belongs to the SNF7 family.</text>
</comment>
<evidence type="ECO:0000256" key="3">
    <source>
        <dbReference type="ARBA" id="ARBA00022448"/>
    </source>
</evidence>